<evidence type="ECO:0000313" key="10">
    <source>
        <dbReference type="Proteomes" id="UP000002770"/>
    </source>
</evidence>
<dbReference type="STRING" id="658187.LDG_5059"/>
<dbReference type="PANTHER" id="PTHR35093">
    <property type="entry name" value="OUTER MEMBRANE PROTEIN NMB0088-RELATED"/>
    <property type="match status" value="1"/>
</dbReference>
<dbReference type="Proteomes" id="UP000002770">
    <property type="component" value="Unassembled WGS sequence"/>
</dbReference>
<keyword evidence="6" id="KW-0472">Membrane</keyword>
<evidence type="ECO:0000256" key="4">
    <source>
        <dbReference type="ARBA" id="ARBA00022692"/>
    </source>
</evidence>
<gene>
    <name evidence="9" type="ORF">LDG_5059</name>
</gene>
<comment type="similarity">
    <text evidence="2">Belongs to the OmpP1/FadL family.</text>
</comment>
<evidence type="ECO:0008006" key="11">
    <source>
        <dbReference type="Google" id="ProtNLM"/>
    </source>
</evidence>
<name>G9EIQ3_9GAMM</name>
<evidence type="ECO:0000256" key="1">
    <source>
        <dbReference type="ARBA" id="ARBA00004571"/>
    </source>
</evidence>
<dbReference type="eggNOG" id="COG2067">
    <property type="taxonomic scope" value="Bacteria"/>
</dbReference>
<evidence type="ECO:0000256" key="6">
    <source>
        <dbReference type="ARBA" id="ARBA00023136"/>
    </source>
</evidence>
<dbReference type="RefSeq" id="WP_006869050.1">
    <property type="nucleotide sequence ID" value="NZ_JH413793.1"/>
</dbReference>
<dbReference type="GO" id="GO:0015483">
    <property type="term" value="F:long-chain fatty acid transporting porin activity"/>
    <property type="evidence" value="ECO:0007669"/>
    <property type="project" value="TreeGrafter"/>
</dbReference>
<evidence type="ECO:0000256" key="3">
    <source>
        <dbReference type="ARBA" id="ARBA00022452"/>
    </source>
</evidence>
<evidence type="ECO:0000256" key="2">
    <source>
        <dbReference type="ARBA" id="ARBA00008163"/>
    </source>
</evidence>
<sequence length="459" mass="50583">MSSSRLFNKEVVVAVIMSQSFVMSAFAAGFQLNETSPSLQGSAMAGAAAANNDVSALFNNPATLSTLRDTQFYLGASEFLPNIDMSRGAAIHTFNVPGMPSSSFTAPVDGRTHQNNVSKSAFIPNGFIGWRFADKFSAGVAIVEPYYLSNHYSRDSVVRFASVKSEINSVNINPSLAYQITEQWSVGFGFQAQYLKTVFSNFNGIYTGLAPMDSLLAATQPSYLESDGWGYGYTLGGLYQPDEFTRLGISYRSQIATYLSGDGTQYTLPGSEVVSTSAKTFLFNGDTGVETHIKTPGILTLGVARDISNWTLKGSFQVNFWNRINKLRIDTPATFETADVIPMKWRNTWFAALGADYRYNPAWTARAGVAFDQTPTRDTRRDPRIPDQDRFWLNFGLSYFLNNHLSVDGAYSHIFMNDKKVNVLQANMSVPGRVVESNQVSAKYIGSDNVVSLAVRYRC</sequence>
<reference evidence="9 10" key="1">
    <citation type="journal article" date="2011" name="BMC Genomics">
        <title>Insight into cross-talk between intra-amoebal pathogens.</title>
        <authorList>
            <person name="Gimenez G."/>
            <person name="Bertelli C."/>
            <person name="Moliner C."/>
            <person name="Robert C."/>
            <person name="Raoult D."/>
            <person name="Fournier P.E."/>
            <person name="Greub G."/>
        </authorList>
    </citation>
    <scope>NUCLEOTIDE SEQUENCE [LARGE SCALE GENOMIC DNA]</scope>
    <source>
        <strain evidence="9 10">LLAP12</strain>
    </source>
</reference>
<feature type="signal peptide" evidence="8">
    <location>
        <begin position="1"/>
        <end position="27"/>
    </location>
</feature>
<keyword evidence="10" id="KW-1185">Reference proteome</keyword>
<protein>
    <recommendedName>
        <fullName evidence="11">Long-chain fatty acid transporter</fullName>
    </recommendedName>
</protein>
<comment type="subcellular location">
    <subcellularLocation>
        <location evidence="1">Cell outer membrane</location>
        <topology evidence="1">Multi-pass membrane protein</topology>
    </subcellularLocation>
</comment>
<keyword evidence="7" id="KW-0998">Cell outer membrane</keyword>
<accession>G9EIQ3</accession>
<evidence type="ECO:0000256" key="5">
    <source>
        <dbReference type="ARBA" id="ARBA00022729"/>
    </source>
</evidence>
<keyword evidence="3" id="KW-1134">Transmembrane beta strand</keyword>
<dbReference type="AlphaFoldDB" id="G9EIQ3"/>
<evidence type="ECO:0000313" key="9">
    <source>
        <dbReference type="EMBL" id="EHL32821.1"/>
    </source>
</evidence>
<dbReference type="SUPFAM" id="SSF56935">
    <property type="entry name" value="Porins"/>
    <property type="match status" value="1"/>
</dbReference>
<dbReference type="GO" id="GO:0009279">
    <property type="term" value="C:cell outer membrane"/>
    <property type="evidence" value="ECO:0007669"/>
    <property type="project" value="UniProtKB-SubCell"/>
</dbReference>
<evidence type="ECO:0000256" key="7">
    <source>
        <dbReference type="ARBA" id="ARBA00023237"/>
    </source>
</evidence>
<dbReference type="InParanoid" id="G9EIQ3"/>
<keyword evidence="4" id="KW-0812">Transmembrane</keyword>
<dbReference type="HOGENOM" id="CLU_035981_0_1_6"/>
<dbReference type="InterPro" id="IPR005017">
    <property type="entry name" value="OMPP1/FadL/TodX"/>
</dbReference>
<dbReference type="EMBL" id="JH413793">
    <property type="protein sequence ID" value="EHL32821.1"/>
    <property type="molecule type" value="Genomic_DNA"/>
</dbReference>
<keyword evidence="5 8" id="KW-0732">Signal</keyword>
<dbReference type="FunCoup" id="G9EIQ3">
    <property type="interactions" value="51"/>
</dbReference>
<feature type="chain" id="PRO_5003521258" description="Long-chain fatty acid transporter" evidence="8">
    <location>
        <begin position="28"/>
        <end position="459"/>
    </location>
</feature>
<dbReference type="Gene3D" id="2.40.160.60">
    <property type="entry name" value="Outer membrane protein transport protein (OMPP1/FadL/TodX)"/>
    <property type="match status" value="1"/>
</dbReference>
<evidence type="ECO:0000256" key="8">
    <source>
        <dbReference type="SAM" id="SignalP"/>
    </source>
</evidence>
<dbReference type="OrthoDB" id="19849at2"/>
<dbReference type="Pfam" id="PF03349">
    <property type="entry name" value="Toluene_X"/>
    <property type="match status" value="1"/>
</dbReference>
<proteinExistence type="inferred from homology"/>
<organism evidence="9 10">
    <name type="scientific">Legionella drancourtii LLAP12</name>
    <dbReference type="NCBI Taxonomy" id="658187"/>
    <lineage>
        <taxon>Bacteria</taxon>
        <taxon>Pseudomonadati</taxon>
        <taxon>Pseudomonadota</taxon>
        <taxon>Gammaproteobacteria</taxon>
        <taxon>Legionellales</taxon>
        <taxon>Legionellaceae</taxon>
        <taxon>Legionella</taxon>
    </lineage>
</organism>
<dbReference type="PANTHER" id="PTHR35093:SF8">
    <property type="entry name" value="OUTER MEMBRANE PROTEIN NMB0088-RELATED"/>
    <property type="match status" value="1"/>
</dbReference>